<dbReference type="Proteomes" id="UP001301388">
    <property type="component" value="Unassembled WGS sequence"/>
</dbReference>
<evidence type="ECO:0000313" key="4">
    <source>
        <dbReference type="Proteomes" id="UP001301388"/>
    </source>
</evidence>
<evidence type="ECO:0000259" key="2">
    <source>
        <dbReference type="Pfam" id="PF01757"/>
    </source>
</evidence>
<accession>A0ABU5TL19</accession>
<feature type="transmembrane region" description="Helical" evidence="1">
    <location>
        <begin position="145"/>
        <end position="162"/>
    </location>
</feature>
<proteinExistence type="predicted"/>
<keyword evidence="4" id="KW-1185">Reference proteome</keyword>
<dbReference type="Pfam" id="PF01757">
    <property type="entry name" value="Acyl_transf_3"/>
    <property type="match status" value="1"/>
</dbReference>
<feature type="transmembrane region" description="Helical" evidence="1">
    <location>
        <begin position="91"/>
        <end position="110"/>
    </location>
</feature>
<dbReference type="RefSeq" id="WP_323262321.1">
    <property type="nucleotide sequence ID" value="NZ_JAYGIE010000081.1"/>
</dbReference>
<keyword evidence="1" id="KW-0472">Membrane</keyword>
<protein>
    <submittedName>
        <fullName evidence="3">Acyltransferase</fullName>
        <ecNumber evidence="3">2.3.1.-</ecNumber>
    </submittedName>
</protein>
<feature type="transmembrane region" description="Helical" evidence="1">
    <location>
        <begin position="9"/>
        <end position="28"/>
    </location>
</feature>
<keyword evidence="3" id="KW-0012">Acyltransferase</keyword>
<dbReference type="GO" id="GO:0016746">
    <property type="term" value="F:acyltransferase activity"/>
    <property type="evidence" value="ECO:0007669"/>
    <property type="project" value="UniProtKB-KW"/>
</dbReference>
<feature type="domain" description="Acyltransferase 3" evidence="2">
    <location>
        <begin position="9"/>
        <end position="324"/>
    </location>
</feature>
<feature type="transmembrane region" description="Helical" evidence="1">
    <location>
        <begin position="250"/>
        <end position="266"/>
    </location>
</feature>
<dbReference type="EC" id="2.3.1.-" evidence="3"/>
<evidence type="ECO:0000256" key="1">
    <source>
        <dbReference type="SAM" id="Phobius"/>
    </source>
</evidence>
<organism evidence="3 4">
    <name type="scientific">Pseudanabaena galeata UHCC 0370</name>
    <dbReference type="NCBI Taxonomy" id="3110310"/>
    <lineage>
        <taxon>Bacteria</taxon>
        <taxon>Bacillati</taxon>
        <taxon>Cyanobacteriota</taxon>
        <taxon>Cyanophyceae</taxon>
        <taxon>Pseudanabaenales</taxon>
        <taxon>Pseudanabaenaceae</taxon>
        <taxon>Pseudanabaena</taxon>
    </lineage>
</organism>
<dbReference type="EMBL" id="JAYGIE010000081">
    <property type="protein sequence ID" value="MEA5478959.1"/>
    <property type="molecule type" value="Genomic_DNA"/>
</dbReference>
<feature type="transmembrane region" description="Helical" evidence="1">
    <location>
        <begin position="309"/>
        <end position="329"/>
    </location>
</feature>
<name>A0ABU5TL19_9CYAN</name>
<dbReference type="InterPro" id="IPR002656">
    <property type="entry name" value="Acyl_transf_3_dom"/>
</dbReference>
<feature type="transmembrane region" description="Helical" evidence="1">
    <location>
        <begin position="48"/>
        <end position="70"/>
    </location>
</feature>
<feature type="transmembrane region" description="Helical" evidence="1">
    <location>
        <begin position="225"/>
        <end position="244"/>
    </location>
</feature>
<keyword evidence="1" id="KW-1133">Transmembrane helix</keyword>
<reference evidence="3 4" key="1">
    <citation type="submission" date="2023-12" db="EMBL/GenBank/DDBJ databases">
        <title>Baltic Sea Cyanobacteria.</title>
        <authorList>
            <person name="Delbaje E."/>
            <person name="Fewer D.P."/>
            <person name="Shishido T.K."/>
        </authorList>
    </citation>
    <scope>NUCLEOTIDE SEQUENCE [LARGE SCALE GENOMIC DNA]</scope>
    <source>
        <strain evidence="3 4">UHCC 0370</strain>
    </source>
</reference>
<gene>
    <name evidence="3" type="ORF">VB774_15140</name>
</gene>
<comment type="caution">
    <text evidence="3">The sequence shown here is derived from an EMBL/GenBank/DDBJ whole genome shotgun (WGS) entry which is preliminary data.</text>
</comment>
<keyword evidence="3" id="KW-0808">Transferase</keyword>
<keyword evidence="1" id="KW-0812">Transmembrane</keyword>
<evidence type="ECO:0000313" key="3">
    <source>
        <dbReference type="EMBL" id="MEA5478959.1"/>
    </source>
</evidence>
<feature type="transmembrane region" description="Helical" evidence="1">
    <location>
        <begin position="278"/>
        <end position="297"/>
    </location>
</feature>
<sequence>MEFTKEKTNIAKGIAICLMLAFHLYTFEERLINGNTFIPTIPFFNAEYYLGNFGNICVSIFLFLSGYGMYIGSQKSPNNVFNYAITKLKDLYINYWLYLLVFVPFGLFVIEDLSDLDPIGIYYSTKSTIVFKNLLGFNTTYNLDWWFVSMFAIIIVFLFPLYTIIIQRNSIALIILSLTLYYFNRDVGQYGLMAFVVRQSSFALGMLCAKHNFFSSKIIKKLEDLSGIWIVLGLTGIFTIKFIVNFVPDYDFVLTPLFIYLSIRLVETNYLSKVFAYLGKYSFQMWLVHSFFAIYYLQDLTFFPKWSPLIFALLVAKTLLSVLLIEYLCSQINKRFKLFTTNTLRN</sequence>